<dbReference type="InterPro" id="IPR005467">
    <property type="entry name" value="His_kinase_dom"/>
</dbReference>
<evidence type="ECO:0000256" key="9">
    <source>
        <dbReference type="ARBA" id="ARBA00022777"/>
    </source>
</evidence>
<evidence type="ECO:0000256" key="12">
    <source>
        <dbReference type="ARBA" id="ARBA00023012"/>
    </source>
</evidence>
<feature type="domain" description="HAMP" evidence="16">
    <location>
        <begin position="320"/>
        <end position="373"/>
    </location>
</feature>
<evidence type="ECO:0000256" key="5">
    <source>
        <dbReference type="ARBA" id="ARBA00022553"/>
    </source>
</evidence>
<feature type="transmembrane region" description="Helical" evidence="14">
    <location>
        <begin position="15"/>
        <end position="35"/>
    </location>
</feature>
<dbReference type="InterPro" id="IPR003660">
    <property type="entry name" value="HAMP_dom"/>
</dbReference>
<evidence type="ECO:0000256" key="4">
    <source>
        <dbReference type="ARBA" id="ARBA00022475"/>
    </source>
</evidence>
<evidence type="ECO:0000256" key="3">
    <source>
        <dbReference type="ARBA" id="ARBA00012438"/>
    </source>
</evidence>
<name>A0A7X0VCN9_9BACL</name>
<evidence type="ECO:0000259" key="16">
    <source>
        <dbReference type="PROSITE" id="PS50885"/>
    </source>
</evidence>
<keyword evidence="13 14" id="KW-0472">Membrane</keyword>
<keyword evidence="10" id="KW-0067">ATP-binding</keyword>
<dbReference type="PROSITE" id="PS50885">
    <property type="entry name" value="HAMP"/>
    <property type="match status" value="1"/>
</dbReference>
<keyword evidence="18" id="KW-1185">Reference proteome</keyword>
<dbReference type="GO" id="GO:0000155">
    <property type="term" value="F:phosphorelay sensor kinase activity"/>
    <property type="evidence" value="ECO:0007669"/>
    <property type="project" value="InterPro"/>
</dbReference>
<dbReference type="PRINTS" id="PR00344">
    <property type="entry name" value="BCTRLSENSOR"/>
</dbReference>
<keyword evidence="4" id="KW-1003">Cell membrane</keyword>
<dbReference type="AlphaFoldDB" id="A0A7X0VCN9"/>
<dbReference type="Proteomes" id="UP000547209">
    <property type="component" value="Unassembled WGS sequence"/>
</dbReference>
<dbReference type="InterPro" id="IPR004358">
    <property type="entry name" value="Sig_transdc_His_kin-like_C"/>
</dbReference>
<comment type="subcellular location">
    <subcellularLocation>
        <location evidence="2">Cell membrane</location>
        <topology evidence="2">Multi-pass membrane protein</topology>
    </subcellularLocation>
</comment>
<evidence type="ECO:0000313" key="18">
    <source>
        <dbReference type="Proteomes" id="UP000547209"/>
    </source>
</evidence>
<proteinExistence type="predicted"/>
<organism evidence="17 18">
    <name type="scientific">Cohnella nanjingensis</name>
    <dbReference type="NCBI Taxonomy" id="1387779"/>
    <lineage>
        <taxon>Bacteria</taxon>
        <taxon>Bacillati</taxon>
        <taxon>Bacillota</taxon>
        <taxon>Bacilli</taxon>
        <taxon>Bacillales</taxon>
        <taxon>Paenibacillaceae</taxon>
        <taxon>Cohnella</taxon>
    </lineage>
</organism>
<dbReference type="CDD" id="cd06225">
    <property type="entry name" value="HAMP"/>
    <property type="match status" value="1"/>
</dbReference>
<dbReference type="EMBL" id="JACJVP010000001">
    <property type="protein sequence ID" value="MBB6669115.1"/>
    <property type="molecule type" value="Genomic_DNA"/>
</dbReference>
<dbReference type="EC" id="2.7.13.3" evidence="3"/>
<evidence type="ECO:0000256" key="13">
    <source>
        <dbReference type="ARBA" id="ARBA00023136"/>
    </source>
</evidence>
<keyword evidence="5" id="KW-0597">Phosphoprotein</keyword>
<dbReference type="SUPFAM" id="SSF55874">
    <property type="entry name" value="ATPase domain of HSP90 chaperone/DNA topoisomerase II/histidine kinase"/>
    <property type="match status" value="1"/>
</dbReference>
<dbReference type="GO" id="GO:0005886">
    <property type="term" value="C:plasma membrane"/>
    <property type="evidence" value="ECO:0007669"/>
    <property type="project" value="UniProtKB-SubCell"/>
</dbReference>
<dbReference type="Pfam" id="PF02518">
    <property type="entry name" value="HATPase_c"/>
    <property type="match status" value="1"/>
</dbReference>
<evidence type="ECO:0000256" key="6">
    <source>
        <dbReference type="ARBA" id="ARBA00022679"/>
    </source>
</evidence>
<dbReference type="InterPro" id="IPR050640">
    <property type="entry name" value="Bact_2-comp_sensor_kinase"/>
</dbReference>
<dbReference type="Pfam" id="PF06580">
    <property type="entry name" value="His_kinase"/>
    <property type="match status" value="1"/>
</dbReference>
<evidence type="ECO:0000256" key="7">
    <source>
        <dbReference type="ARBA" id="ARBA00022692"/>
    </source>
</evidence>
<keyword evidence="8" id="KW-0547">Nucleotide-binding</keyword>
<dbReference type="SMART" id="SM00387">
    <property type="entry name" value="HATPase_c"/>
    <property type="match status" value="1"/>
</dbReference>
<evidence type="ECO:0000256" key="1">
    <source>
        <dbReference type="ARBA" id="ARBA00000085"/>
    </source>
</evidence>
<feature type="transmembrane region" description="Helical" evidence="14">
    <location>
        <begin position="299"/>
        <end position="318"/>
    </location>
</feature>
<dbReference type="InterPro" id="IPR010559">
    <property type="entry name" value="Sig_transdc_His_kin_internal"/>
</dbReference>
<gene>
    <name evidence="17" type="ORF">H7C19_00280</name>
</gene>
<dbReference type="Gene3D" id="3.30.565.10">
    <property type="entry name" value="Histidine kinase-like ATPase, C-terminal domain"/>
    <property type="match status" value="1"/>
</dbReference>
<reference evidence="17 18" key="1">
    <citation type="submission" date="2020-08" db="EMBL/GenBank/DDBJ databases">
        <title>Cohnella phylogeny.</title>
        <authorList>
            <person name="Dunlap C."/>
        </authorList>
    </citation>
    <scope>NUCLEOTIDE SEQUENCE [LARGE SCALE GENOMIC DNA]</scope>
    <source>
        <strain evidence="17 18">DSM 28246</strain>
    </source>
</reference>
<accession>A0A7X0VCN9</accession>
<evidence type="ECO:0000256" key="2">
    <source>
        <dbReference type="ARBA" id="ARBA00004651"/>
    </source>
</evidence>
<dbReference type="PANTHER" id="PTHR34220:SF11">
    <property type="entry name" value="SENSOR PROTEIN KINASE HPTS"/>
    <property type="match status" value="1"/>
</dbReference>
<comment type="caution">
    <text evidence="17">The sequence shown here is derived from an EMBL/GenBank/DDBJ whole genome shotgun (WGS) entry which is preliminary data.</text>
</comment>
<feature type="domain" description="Histidine kinase" evidence="15">
    <location>
        <begin position="484"/>
        <end position="592"/>
    </location>
</feature>
<keyword evidence="12" id="KW-0902">Two-component regulatory system</keyword>
<keyword evidence="9 17" id="KW-0418">Kinase</keyword>
<dbReference type="PANTHER" id="PTHR34220">
    <property type="entry name" value="SENSOR HISTIDINE KINASE YPDA"/>
    <property type="match status" value="1"/>
</dbReference>
<keyword evidence="7 14" id="KW-0812">Transmembrane</keyword>
<evidence type="ECO:0000313" key="17">
    <source>
        <dbReference type="EMBL" id="MBB6669115.1"/>
    </source>
</evidence>
<dbReference type="InterPro" id="IPR036890">
    <property type="entry name" value="HATPase_C_sf"/>
</dbReference>
<evidence type="ECO:0000259" key="15">
    <source>
        <dbReference type="PROSITE" id="PS50109"/>
    </source>
</evidence>
<dbReference type="RefSeq" id="WP_185140560.1">
    <property type="nucleotide sequence ID" value="NZ_JACJVP010000001.1"/>
</dbReference>
<dbReference type="Gene3D" id="6.10.340.10">
    <property type="match status" value="1"/>
</dbReference>
<evidence type="ECO:0000256" key="11">
    <source>
        <dbReference type="ARBA" id="ARBA00022989"/>
    </source>
</evidence>
<dbReference type="PROSITE" id="PS50109">
    <property type="entry name" value="HIS_KIN"/>
    <property type="match status" value="1"/>
</dbReference>
<evidence type="ECO:0000256" key="14">
    <source>
        <dbReference type="SAM" id="Phobius"/>
    </source>
</evidence>
<dbReference type="GO" id="GO:0005524">
    <property type="term" value="F:ATP binding"/>
    <property type="evidence" value="ECO:0007669"/>
    <property type="project" value="UniProtKB-KW"/>
</dbReference>
<comment type="catalytic activity">
    <reaction evidence="1">
        <text>ATP + protein L-histidine = ADP + protein N-phospho-L-histidine.</text>
        <dbReference type="EC" id="2.7.13.3"/>
    </reaction>
</comment>
<evidence type="ECO:0000256" key="8">
    <source>
        <dbReference type="ARBA" id="ARBA00022741"/>
    </source>
</evidence>
<dbReference type="Pfam" id="PF00672">
    <property type="entry name" value="HAMP"/>
    <property type="match status" value="1"/>
</dbReference>
<sequence>MFKWLFVNRSIRTKIVWSSAVISLIPMLILSFLFYRSSTRSLEQTLVRSSEQNADYLYSDMDDYFRNFSASALQIYGSGFSRIISLMEHGADYNNAEVLNLRDALVNYYSLVVNKNKDIIKIMIYGENNELKDSWSRASSYGAIRLGPDTPHFPELLDLPFQHSLMFSYREPVINEDLFAYAITIYDPFYRKKFGTMVFFVRQKELAKKIEAVNRAPNVIVLQNAYGETFYRTNGTYKEAESPYRRPETPPAEPARQMKFTGAKDLLVSTAALDNANVGLTILYPASELAQNRQNTLNLIVGAILFVMLVVILCSYLVQRYITKPIQLLGHAMKAVRAGNFHATLKPKRYRDDLSELMRNFNFMTDKIRELIELEYQTQLRNKEAQILALQMQINPHFLYNTLQTIGGKAVLIGDYEIHEMCRALADMFRYSFYEGNTASTIGMELVHVNNYLYIQQLRFEESLTTEFDVPAEFRDAAIIRFVLQPIVENVIVHALERNGGEALVIRATAYREDQSAVIVLSDNGPGIAADKLAAIRQGLNQRSLEIFSGVSIGLKNVHERIRLVYGEPYGLAIESEPGQGTTIRIRIPYEKRGEDHV</sequence>
<dbReference type="SMART" id="SM00304">
    <property type="entry name" value="HAMP"/>
    <property type="match status" value="1"/>
</dbReference>
<dbReference type="InterPro" id="IPR003594">
    <property type="entry name" value="HATPase_dom"/>
</dbReference>
<dbReference type="SUPFAM" id="SSF158472">
    <property type="entry name" value="HAMP domain-like"/>
    <property type="match status" value="1"/>
</dbReference>
<keyword evidence="6" id="KW-0808">Transferase</keyword>
<keyword evidence="11 14" id="KW-1133">Transmembrane helix</keyword>
<protein>
    <recommendedName>
        <fullName evidence="3">histidine kinase</fullName>
        <ecNumber evidence="3">2.7.13.3</ecNumber>
    </recommendedName>
</protein>
<evidence type="ECO:0000256" key="10">
    <source>
        <dbReference type="ARBA" id="ARBA00022840"/>
    </source>
</evidence>